<dbReference type="AlphaFoldDB" id="A0A6V8PMQ2"/>
<proteinExistence type="predicted"/>
<gene>
    <name evidence="1" type="ORF">HKBW3S42_01756</name>
</gene>
<evidence type="ECO:0000313" key="2">
    <source>
        <dbReference type="Proteomes" id="UP000568877"/>
    </source>
</evidence>
<accession>A0A6V8PMQ2</accession>
<sequence length="59" mass="7067">MQDKELYRQLLGLQIPWVVSEVTVDFEKLKVDVWVMWPPEKKAACPECGRLYSIYDHRE</sequence>
<dbReference type="EMBL" id="BLSA01000467">
    <property type="protein sequence ID" value="GFP33420.1"/>
    <property type="molecule type" value="Genomic_DNA"/>
</dbReference>
<evidence type="ECO:0000313" key="1">
    <source>
        <dbReference type="EMBL" id="GFP33420.1"/>
    </source>
</evidence>
<evidence type="ECO:0008006" key="3">
    <source>
        <dbReference type="Google" id="ProtNLM"/>
    </source>
</evidence>
<protein>
    <recommendedName>
        <fullName evidence="3">Transposase IS204/IS1001/IS1096/IS1165 zinc-finger domain-containing protein</fullName>
    </recommendedName>
</protein>
<reference evidence="1 2" key="1">
    <citation type="journal article" date="2020" name="Front. Microbiol.">
        <title>Single-cell genomics of novel Actinobacteria with the Wood-Ljungdahl pathway discovered in a serpentinizing system.</title>
        <authorList>
            <person name="Merino N."/>
            <person name="Kawai M."/>
            <person name="Boyd E.S."/>
            <person name="Colman D.R."/>
            <person name="McGlynn S.E."/>
            <person name="Nealson K.H."/>
            <person name="Kurokawa K."/>
            <person name="Hongoh Y."/>
        </authorList>
    </citation>
    <scope>NUCLEOTIDE SEQUENCE [LARGE SCALE GENOMIC DNA]</scope>
    <source>
        <strain evidence="1 2">S42</strain>
    </source>
</reference>
<organism evidence="1 2">
    <name type="scientific">Candidatus Hakubella thermalkaliphila</name>
    <dbReference type="NCBI Taxonomy" id="2754717"/>
    <lineage>
        <taxon>Bacteria</taxon>
        <taxon>Bacillati</taxon>
        <taxon>Actinomycetota</taxon>
        <taxon>Actinomycetota incertae sedis</taxon>
        <taxon>Candidatus Hakubellales</taxon>
        <taxon>Candidatus Hakubellaceae</taxon>
        <taxon>Candidatus Hakubella</taxon>
    </lineage>
</organism>
<name>A0A6V8PMQ2_9ACTN</name>
<dbReference type="Proteomes" id="UP000568877">
    <property type="component" value="Unassembled WGS sequence"/>
</dbReference>
<comment type="caution">
    <text evidence="1">The sequence shown here is derived from an EMBL/GenBank/DDBJ whole genome shotgun (WGS) entry which is preliminary data.</text>
</comment>